<organism evidence="1 2">
    <name type="scientific">Nonomuraea africana</name>
    <dbReference type="NCBI Taxonomy" id="46171"/>
    <lineage>
        <taxon>Bacteria</taxon>
        <taxon>Bacillati</taxon>
        <taxon>Actinomycetota</taxon>
        <taxon>Actinomycetes</taxon>
        <taxon>Streptosporangiales</taxon>
        <taxon>Streptosporangiaceae</taxon>
        <taxon>Nonomuraea</taxon>
    </lineage>
</organism>
<keyword evidence="2" id="KW-1185">Reference proteome</keyword>
<accession>A0ABR9KVL4</accession>
<protein>
    <recommendedName>
        <fullName evidence="3">Nitrile hydratase subunit beta</fullName>
    </recommendedName>
</protein>
<sequence>MNAYNVLMETLADIGERADAGLRCLDHEPAVWESRMQVTCECLSAHGVLDNLERRRAEDRLGESVYARFPVRARSALVVAHSLMDKHIFTEEELRLKMEGVRARLNED</sequence>
<evidence type="ECO:0000313" key="2">
    <source>
        <dbReference type="Proteomes" id="UP000661607"/>
    </source>
</evidence>
<dbReference type="InterPro" id="IPR042262">
    <property type="entry name" value="CN_hydtase_beta_C"/>
</dbReference>
<dbReference type="InterPro" id="IPR008990">
    <property type="entry name" value="Elect_transpt_acc-like_dom_sf"/>
</dbReference>
<dbReference type="Gene3D" id="1.10.472.20">
    <property type="entry name" value="Nitrile hydratase, beta subunit"/>
    <property type="match status" value="1"/>
</dbReference>
<name>A0ABR9KVL4_9ACTN</name>
<dbReference type="RefSeq" id="WP_192780162.1">
    <property type="nucleotide sequence ID" value="NZ_BAAASY010000013.1"/>
</dbReference>
<comment type="caution">
    <text evidence="1">The sequence shown here is derived from an EMBL/GenBank/DDBJ whole genome shotgun (WGS) entry which is preliminary data.</text>
</comment>
<evidence type="ECO:0000313" key="1">
    <source>
        <dbReference type="EMBL" id="MBE1566063.1"/>
    </source>
</evidence>
<reference evidence="1 2" key="1">
    <citation type="submission" date="2020-10" db="EMBL/GenBank/DDBJ databases">
        <title>Sequencing the genomes of 1000 actinobacteria strains.</title>
        <authorList>
            <person name="Klenk H.-P."/>
        </authorList>
    </citation>
    <scope>NUCLEOTIDE SEQUENCE [LARGE SCALE GENOMIC DNA]</scope>
    <source>
        <strain evidence="1 2">DSM 43748</strain>
    </source>
</reference>
<dbReference type="SUPFAM" id="SSF50090">
    <property type="entry name" value="Electron transport accessory proteins"/>
    <property type="match status" value="1"/>
</dbReference>
<dbReference type="Proteomes" id="UP000661607">
    <property type="component" value="Unassembled WGS sequence"/>
</dbReference>
<dbReference type="EMBL" id="JADBEF010000001">
    <property type="protein sequence ID" value="MBE1566063.1"/>
    <property type="molecule type" value="Genomic_DNA"/>
</dbReference>
<proteinExistence type="predicted"/>
<gene>
    <name evidence="1" type="ORF">H4W81_008842</name>
</gene>
<evidence type="ECO:0008006" key="3">
    <source>
        <dbReference type="Google" id="ProtNLM"/>
    </source>
</evidence>